<dbReference type="PANTHER" id="PTHR24559:SF444">
    <property type="entry name" value="REVERSE TRANSCRIPTASE DOMAIN-CONTAINING PROTEIN"/>
    <property type="match status" value="1"/>
</dbReference>
<evidence type="ECO:0000256" key="1">
    <source>
        <dbReference type="SAM" id="MobiDB-lite"/>
    </source>
</evidence>
<dbReference type="PANTHER" id="PTHR24559">
    <property type="entry name" value="TRANSPOSON TY3-I GAG-POL POLYPROTEIN"/>
    <property type="match status" value="1"/>
</dbReference>
<reference evidence="2 3" key="1">
    <citation type="submission" date="2015-04" db="EMBL/GenBank/DDBJ databases">
        <title>Lasius niger genome sequencing.</title>
        <authorList>
            <person name="Konorov E.A."/>
            <person name="Nikitin M.A."/>
            <person name="Kirill M.V."/>
            <person name="Chang P."/>
        </authorList>
    </citation>
    <scope>NUCLEOTIDE SEQUENCE [LARGE SCALE GENOMIC DNA]</scope>
    <source>
        <tissue evidence="2">Whole</tissue>
    </source>
</reference>
<dbReference type="SUPFAM" id="SSF56672">
    <property type="entry name" value="DNA/RNA polymerases"/>
    <property type="match status" value="1"/>
</dbReference>
<protein>
    <submittedName>
        <fullName evidence="2">Polyprotein of retroviral</fullName>
    </submittedName>
</protein>
<dbReference type="InterPro" id="IPR043502">
    <property type="entry name" value="DNA/RNA_pol_sf"/>
</dbReference>
<dbReference type="OrthoDB" id="115435at2759"/>
<dbReference type="PaxDb" id="67767-A0A0J7KNN9"/>
<proteinExistence type="predicted"/>
<dbReference type="STRING" id="67767.A0A0J7KNN9"/>
<dbReference type="InterPro" id="IPR053134">
    <property type="entry name" value="RNA-dir_DNA_polymerase"/>
</dbReference>
<sequence length="119" mass="13592">MKINEMPGSKPPQAKPFPTSEVEKKIRDIVSGMKESGRSDGHRVAVRESFLLVPKKTGESRLVDYHQLNNQTIKMNFPLPNIDDHVALLANSKLFIVLYLVQGYLQLPIARRIVTRRRL</sequence>
<dbReference type="Proteomes" id="UP000036403">
    <property type="component" value="Unassembled WGS sequence"/>
</dbReference>
<feature type="region of interest" description="Disordered" evidence="1">
    <location>
        <begin position="1"/>
        <end position="22"/>
    </location>
</feature>
<gene>
    <name evidence="2" type="ORF">RF55_8089</name>
</gene>
<dbReference type="Gene3D" id="3.10.10.10">
    <property type="entry name" value="HIV Type 1 Reverse Transcriptase, subunit A, domain 1"/>
    <property type="match status" value="1"/>
</dbReference>
<comment type="caution">
    <text evidence="2">The sequence shown here is derived from an EMBL/GenBank/DDBJ whole genome shotgun (WGS) entry which is preliminary data.</text>
</comment>
<accession>A0A0J7KNN9</accession>
<dbReference type="InterPro" id="IPR043128">
    <property type="entry name" value="Rev_trsase/Diguanyl_cyclase"/>
</dbReference>
<dbReference type="AlphaFoldDB" id="A0A0J7KNN9"/>
<organism evidence="2 3">
    <name type="scientific">Lasius niger</name>
    <name type="common">Black garden ant</name>
    <dbReference type="NCBI Taxonomy" id="67767"/>
    <lineage>
        <taxon>Eukaryota</taxon>
        <taxon>Metazoa</taxon>
        <taxon>Ecdysozoa</taxon>
        <taxon>Arthropoda</taxon>
        <taxon>Hexapoda</taxon>
        <taxon>Insecta</taxon>
        <taxon>Pterygota</taxon>
        <taxon>Neoptera</taxon>
        <taxon>Endopterygota</taxon>
        <taxon>Hymenoptera</taxon>
        <taxon>Apocrita</taxon>
        <taxon>Aculeata</taxon>
        <taxon>Formicoidea</taxon>
        <taxon>Formicidae</taxon>
        <taxon>Formicinae</taxon>
        <taxon>Lasius</taxon>
        <taxon>Lasius</taxon>
    </lineage>
</organism>
<dbReference type="Gene3D" id="3.30.70.270">
    <property type="match status" value="1"/>
</dbReference>
<evidence type="ECO:0000313" key="3">
    <source>
        <dbReference type="Proteomes" id="UP000036403"/>
    </source>
</evidence>
<dbReference type="GO" id="GO:0071897">
    <property type="term" value="P:DNA biosynthetic process"/>
    <property type="evidence" value="ECO:0007669"/>
    <property type="project" value="UniProtKB-ARBA"/>
</dbReference>
<keyword evidence="3" id="KW-1185">Reference proteome</keyword>
<name>A0A0J7KNN9_LASNI</name>
<dbReference type="EMBL" id="LBMM01004925">
    <property type="protein sequence ID" value="KMQ91983.1"/>
    <property type="molecule type" value="Genomic_DNA"/>
</dbReference>
<evidence type="ECO:0000313" key="2">
    <source>
        <dbReference type="EMBL" id="KMQ91983.1"/>
    </source>
</evidence>